<evidence type="ECO:0000256" key="1">
    <source>
        <dbReference type="SAM" id="MobiDB-lite"/>
    </source>
</evidence>
<keyword evidence="2" id="KW-0472">Membrane</keyword>
<dbReference type="OMA" id="KVEGWVM"/>
<dbReference type="AlphaFoldDB" id="A0A059CT78"/>
<reference evidence="3" key="1">
    <citation type="submission" date="2013-07" db="EMBL/GenBank/DDBJ databases">
        <title>The genome of Eucalyptus grandis.</title>
        <authorList>
            <person name="Schmutz J."/>
            <person name="Hayes R."/>
            <person name="Myburg A."/>
            <person name="Tuskan G."/>
            <person name="Grattapaglia D."/>
            <person name="Rokhsar D.S."/>
        </authorList>
    </citation>
    <scope>NUCLEOTIDE SEQUENCE</scope>
    <source>
        <tissue evidence="3">Leaf extractions</tissue>
    </source>
</reference>
<gene>
    <name evidence="3" type="ORF">EUGRSUZ_C02944</name>
</gene>
<feature type="transmembrane region" description="Helical" evidence="2">
    <location>
        <begin position="476"/>
        <end position="497"/>
    </location>
</feature>
<dbReference type="Gramene" id="KCW81582">
    <property type="protein sequence ID" value="KCW81582"/>
    <property type="gene ID" value="EUGRSUZ_C02944"/>
</dbReference>
<dbReference type="InParanoid" id="A0A059CT78"/>
<dbReference type="STRING" id="71139.A0A059CT78"/>
<keyword evidence="2" id="KW-0812">Transmembrane</keyword>
<evidence type="ECO:0000313" key="3">
    <source>
        <dbReference type="EMBL" id="KCW81582.1"/>
    </source>
</evidence>
<sequence length="503" mass="59017">MDQDNKRERNKGEIEVQRRDQRYNNHKPRSPESVIQINSFYEGLTSDTGCSWTIYPVPNHLRAVYRNAFEPRIISIGPHYYNVRLGRTQMHVMEKHKKRFLVRLLGGKPELRRSNRDMPTTSQEERESDNRECGEDNDGSQKKKAPHLEDLMEAMKLLEQETRACYSLKFDIGSKDFVEMMVLDGCFVVELLRLYYELFHAKSTVVANEDDLIFTHVWILTNLQRDLLMLENQLPFFVLEKLFILINKNNTDPQAVPLEVLTVTFFNPLLPQQNVALKLNTNNPKAHLLDVFHSTFLKSVSQKVHKPQLNPDGSIRGLALHFATDLQEAGVKFRKWEGHDLLDIEFAHGTLRVPPLSINENTVSLLLNFIAYELRVNHRKSFFTNYLMFWESLVYCPGDIRTLHKHGIINHVSGSEEDMANLLIKCRQVINDLDLGYLYNIIEEVNEYSKRYYTSKYRVWWRSLIREHFRSPWTCLSLFAAIIILLLTFVQTFYAVYSYDRPH</sequence>
<feature type="compositionally biased region" description="Basic and acidic residues" evidence="1">
    <location>
        <begin position="1"/>
        <end position="23"/>
    </location>
</feature>
<name>A0A059CT78_EUCGR</name>
<accession>A0A059CT78</accession>
<evidence type="ECO:0000256" key="2">
    <source>
        <dbReference type="SAM" id="Phobius"/>
    </source>
</evidence>
<keyword evidence="2" id="KW-1133">Transmembrane helix</keyword>
<dbReference type="EMBL" id="KK198755">
    <property type="protein sequence ID" value="KCW81582.1"/>
    <property type="molecule type" value="Genomic_DNA"/>
</dbReference>
<feature type="compositionally biased region" description="Basic and acidic residues" evidence="1">
    <location>
        <begin position="123"/>
        <end position="134"/>
    </location>
</feature>
<protein>
    <submittedName>
        <fullName evidence="3">Uncharacterized protein</fullName>
    </submittedName>
</protein>
<feature type="region of interest" description="Disordered" evidence="1">
    <location>
        <begin position="111"/>
        <end position="145"/>
    </location>
</feature>
<dbReference type="InterPro" id="IPR004158">
    <property type="entry name" value="DUF247_pln"/>
</dbReference>
<feature type="region of interest" description="Disordered" evidence="1">
    <location>
        <begin position="1"/>
        <end position="31"/>
    </location>
</feature>
<proteinExistence type="predicted"/>
<dbReference type="eggNOG" id="ENOG502QVXI">
    <property type="taxonomic scope" value="Eukaryota"/>
</dbReference>
<dbReference type="PANTHER" id="PTHR31170:SF25">
    <property type="entry name" value="BNAA09G04570D PROTEIN"/>
    <property type="match status" value="1"/>
</dbReference>
<dbReference type="Pfam" id="PF03140">
    <property type="entry name" value="DUF247"/>
    <property type="match status" value="1"/>
</dbReference>
<dbReference type="PANTHER" id="PTHR31170">
    <property type="entry name" value="BNAC04G53230D PROTEIN"/>
    <property type="match status" value="1"/>
</dbReference>
<organism evidence="3">
    <name type="scientific">Eucalyptus grandis</name>
    <name type="common">Flooded gum</name>
    <dbReference type="NCBI Taxonomy" id="71139"/>
    <lineage>
        <taxon>Eukaryota</taxon>
        <taxon>Viridiplantae</taxon>
        <taxon>Streptophyta</taxon>
        <taxon>Embryophyta</taxon>
        <taxon>Tracheophyta</taxon>
        <taxon>Spermatophyta</taxon>
        <taxon>Magnoliopsida</taxon>
        <taxon>eudicotyledons</taxon>
        <taxon>Gunneridae</taxon>
        <taxon>Pentapetalae</taxon>
        <taxon>rosids</taxon>
        <taxon>malvids</taxon>
        <taxon>Myrtales</taxon>
        <taxon>Myrtaceae</taxon>
        <taxon>Myrtoideae</taxon>
        <taxon>Eucalypteae</taxon>
        <taxon>Eucalyptus</taxon>
    </lineage>
</organism>